<keyword evidence="3" id="KW-0815">Transposition</keyword>
<dbReference type="PANTHER" id="PTHR30405:SF25">
    <property type="entry name" value="RNA-GUIDED DNA ENDONUCLEASE INSQ-RELATED"/>
    <property type="match status" value="1"/>
</dbReference>
<dbReference type="NCBIfam" id="NF040570">
    <property type="entry name" value="guided_TnpB"/>
    <property type="match status" value="1"/>
</dbReference>
<proteinExistence type="inferred from homology"/>
<dbReference type="Proteomes" id="UP000009374">
    <property type="component" value="Unassembled WGS sequence"/>
</dbReference>
<evidence type="ECO:0000256" key="1">
    <source>
        <dbReference type="ARBA" id="ARBA00008761"/>
    </source>
</evidence>
<accession>C6HWE4</accession>
<evidence type="ECO:0000313" key="13">
    <source>
        <dbReference type="Proteomes" id="UP000009374"/>
    </source>
</evidence>
<keyword evidence="8" id="KW-0175">Coiled coil</keyword>
<reference evidence="12 13" key="1">
    <citation type="journal article" date="2009" name="Appl. Environ. Microbiol.">
        <title>Community genomic and proteomic analyses of chemoautotrophic iron-oxidizing "Leptospirillum rubarum" (Group II) and "Leptospirillum ferrodiazotrophum" (Group III) bacteria in acid mine drainage biofilms.</title>
        <authorList>
            <person name="Goltsman D.S."/>
            <person name="Denef V.J."/>
            <person name="Singer S.W."/>
            <person name="VerBerkmoes N.C."/>
            <person name="Lefsrud M."/>
            <person name="Mueller R.S."/>
            <person name="Dick G.J."/>
            <person name="Sun C.L."/>
            <person name="Wheeler K.E."/>
            <person name="Zemla A."/>
            <person name="Baker B.J."/>
            <person name="Hauser L."/>
            <person name="Land M."/>
            <person name="Shah M.B."/>
            <person name="Thelen M.P."/>
            <person name="Hettich R.L."/>
            <person name="Banfield J.F."/>
        </authorList>
    </citation>
    <scope>NUCLEOTIDE SEQUENCE [LARGE SCALE GENOMIC DNA]</scope>
</reference>
<dbReference type="InterPro" id="IPR001959">
    <property type="entry name" value="Transposase"/>
</dbReference>
<gene>
    <name evidence="12" type="ORF">UBAL3_80420072</name>
</gene>
<evidence type="ECO:0000259" key="9">
    <source>
        <dbReference type="Pfam" id="PF01385"/>
    </source>
</evidence>
<dbReference type="EMBL" id="GG693869">
    <property type="protein sequence ID" value="EES53122.1"/>
    <property type="molecule type" value="Genomic_DNA"/>
</dbReference>
<evidence type="ECO:0000256" key="3">
    <source>
        <dbReference type="ARBA" id="ARBA00022578"/>
    </source>
</evidence>
<evidence type="ECO:0000256" key="4">
    <source>
        <dbReference type="ARBA" id="ARBA00022723"/>
    </source>
</evidence>
<evidence type="ECO:0000313" key="12">
    <source>
        <dbReference type="EMBL" id="EES53122.1"/>
    </source>
</evidence>
<evidence type="ECO:0000256" key="2">
    <source>
        <dbReference type="ARBA" id="ARBA00011044"/>
    </source>
</evidence>
<evidence type="ECO:0000259" key="10">
    <source>
        <dbReference type="Pfam" id="PF07282"/>
    </source>
</evidence>
<comment type="similarity">
    <text evidence="1">In the C-terminal section; belongs to the transposase 35 family.</text>
</comment>
<dbReference type="GO" id="GO:0003677">
    <property type="term" value="F:DNA binding"/>
    <property type="evidence" value="ECO:0007669"/>
    <property type="project" value="UniProtKB-KW"/>
</dbReference>
<evidence type="ECO:0000256" key="8">
    <source>
        <dbReference type="SAM" id="Coils"/>
    </source>
</evidence>
<keyword evidence="5" id="KW-0862">Zinc</keyword>
<feature type="domain" description="Probable transposase IS891/IS1136/IS1341" evidence="9">
    <location>
        <begin position="163"/>
        <end position="276"/>
    </location>
</feature>
<dbReference type="GO" id="GO:0032196">
    <property type="term" value="P:transposition"/>
    <property type="evidence" value="ECO:0007669"/>
    <property type="project" value="UniProtKB-KW"/>
</dbReference>
<dbReference type="GO" id="GO:0046872">
    <property type="term" value="F:metal ion binding"/>
    <property type="evidence" value="ECO:0007669"/>
    <property type="project" value="UniProtKB-KW"/>
</dbReference>
<organism evidence="12 13">
    <name type="scientific">Leptospirillum ferrodiazotrophum</name>
    <dbReference type="NCBI Taxonomy" id="412449"/>
    <lineage>
        <taxon>Bacteria</taxon>
        <taxon>Pseudomonadati</taxon>
        <taxon>Nitrospirota</taxon>
        <taxon>Nitrospiria</taxon>
        <taxon>Nitrospirales</taxon>
        <taxon>Nitrospiraceae</taxon>
        <taxon>Leptospirillum</taxon>
    </lineage>
</organism>
<sequence>MKRRQAFRFAVRPTDTQERIFRQFAGACRFVHNRALALEIDRHASGEARLGYVGTANLLPLWKRDPETVWLSGIHSQILQQSLKDLDRAYKNFFEKRAGFPKFRRKGENDSFRFPQGARLDEPNARIFLPKIGWVRYRKSRTVLGTIKNVTVRRSGDKWFVSIQTEREIESPVHPNPGIVGIDLGVARFATLSDGTVIAPGRFFSRHEARLKRLQRALSRKKKGSKNREKARKKLARLHRNMADARNDFLHKVSTTISKSHAVVVVEDLNVKGMSASAAGTVETPSRNVRQKSGLNRSLLDQGWSAFLRMLEYKADGSGGRVVRIPPQYTSQTCAVCGHVSPENRTTQALFRCVSCGHAENADLNAARNILRAGHARLACGTNTSPEVGAKAQEPTEAA</sequence>
<evidence type="ECO:0000256" key="7">
    <source>
        <dbReference type="ARBA" id="ARBA00023172"/>
    </source>
</evidence>
<dbReference type="InterPro" id="IPR010095">
    <property type="entry name" value="Cas12f1-like_TNB"/>
</dbReference>
<evidence type="ECO:0000256" key="6">
    <source>
        <dbReference type="ARBA" id="ARBA00023125"/>
    </source>
</evidence>
<dbReference type="NCBIfam" id="TIGR01766">
    <property type="entry name" value="IS200/IS605 family accessory protein TnpB-like domain"/>
    <property type="match status" value="1"/>
</dbReference>
<evidence type="ECO:0000256" key="5">
    <source>
        <dbReference type="ARBA" id="ARBA00022833"/>
    </source>
</evidence>
<keyword evidence="6" id="KW-0238">DNA-binding</keyword>
<dbReference type="Pfam" id="PF01385">
    <property type="entry name" value="OrfB_IS605"/>
    <property type="match status" value="1"/>
</dbReference>
<dbReference type="GO" id="GO:0006310">
    <property type="term" value="P:DNA recombination"/>
    <property type="evidence" value="ECO:0007669"/>
    <property type="project" value="UniProtKB-KW"/>
</dbReference>
<evidence type="ECO:0000259" key="11">
    <source>
        <dbReference type="Pfam" id="PF12323"/>
    </source>
</evidence>
<dbReference type="PANTHER" id="PTHR30405">
    <property type="entry name" value="TRANSPOSASE"/>
    <property type="match status" value="1"/>
</dbReference>
<feature type="domain" description="Transposase putative helix-turn-helix" evidence="11">
    <location>
        <begin position="1"/>
        <end position="46"/>
    </location>
</feature>
<dbReference type="Pfam" id="PF12323">
    <property type="entry name" value="HTH_OrfB_IS605"/>
    <property type="match status" value="1"/>
</dbReference>
<protein>
    <submittedName>
        <fullName evidence="12">Transposase, IS605 OrfB family</fullName>
    </submittedName>
</protein>
<dbReference type="Pfam" id="PF07282">
    <property type="entry name" value="Cas12f1-like_TNB"/>
    <property type="match status" value="1"/>
</dbReference>
<keyword evidence="4" id="KW-0479">Metal-binding</keyword>
<comment type="similarity">
    <text evidence="2">In the N-terminal section; belongs to the transposase 2 family.</text>
</comment>
<keyword evidence="7" id="KW-0233">DNA recombination</keyword>
<keyword evidence="13" id="KW-1185">Reference proteome</keyword>
<dbReference type="InterPro" id="IPR051399">
    <property type="entry name" value="RNA-guided_DNA_endo/Transpos"/>
</dbReference>
<dbReference type="InterPro" id="IPR021027">
    <property type="entry name" value="Transposase_put_HTH"/>
</dbReference>
<name>C6HWE4_9BACT</name>
<dbReference type="AlphaFoldDB" id="C6HWE4"/>
<feature type="domain" description="Cas12f1-like TNB" evidence="10">
    <location>
        <begin position="304"/>
        <end position="370"/>
    </location>
</feature>
<feature type="coiled-coil region" evidence="8">
    <location>
        <begin position="221"/>
        <end position="248"/>
    </location>
</feature>